<comment type="caution">
    <text evidence="1">The sequence shown here is derived from an EMBL/GenBank/DDBJ whole genome shotgun (WGS) entry which is preliminary data.</text>
</comment>
<sequence length="53" mass="6212">MNPKYRLIRKRAFESLEKFEQRLNEECVGGWKAISISDTNGSITVLLEREVKK</sequence>
<name>A0ABN1MKP6_9FLAO</name>
<evidence type="ECO:0000313" key="1">
    <source>
        <dbReference type="EMBL" id="GAA0873698.1"/>
    </source>
</evidence>
<dbReference type="EMBL" id="BAAAFH010000003">
    <property type="protein sequence ID" value="GAA0873698.1"/>
    <property type="molecule type" value="Genomic_DNA"/>
</dbReference>
<accession>A0ABN1MKP6</accession>
<evidence type="ECO:0000313" key="2">
    <source>
        <dbReference type="Proteomes" id="UP001501126"/>
    </source>
</evidence>
<gene>
    <name evidence="1" type="ORF">GCM10009118_01060</name>
</gene>
<dbReference type="Proteomes" id="UP001501126">
    <property type="component" value="Unassembled WGS sequence"/>
</dbReference>
<reference evidence="1 2" key="1">
    <citation type="journal article" date="2019" name="Int. J. Syst. Evol. Microbiol.">
        <title>The Global Catalogue of Microorganisms (GCM) 10K type strain sequencing project: providing services to taxonomists for standard genome sequencing and annotation.</title>
        <authorList>
            <consortium name="The Broad Institute Genomics Platform"/>
            <consortium name="The Broad Institute Genome Sequencing Center for Infectious Disease"/>
            <person name="Wu L."/>
            <person name="Ma J."/>
        </authorList>
    </citation>
    <scope>NUCLEOTIDE SEQUENCE [LARGE SCALE GENOMIC DNA]</scope>
    <source>
        <strain evidence="1 2">JCM 16083</strain>
    </source>
</reference>
<keyword evidence="2" id="KW-1185">Reference proteome</keyword>
<protein>
    <submittedName>
        <fullName evidence="1">Uncharacterized protein</fullName>
    </submittedName>
</protein>
<proteinExistence type="predicted"/>
<dbReference type="RefSeq" id="WP_343783985.1">
    <property type="nucleotide sequence ID" value="NZ_BAAAFH010000003.1"/>
</dbReference>
<organism evidence="1 2">
    <name type="scientific">Wandonia haliotis</name>
    <dbReference type="NCBI Taxonomy" id="574963"/>
    <lineage>
        <taxon>Bacteria</taxon>
        <taxon>Pseudomonadati</taxon>
        <taxon>Bacteroidota</taxon>
        <taxon>Flavobacteriia</taxon>
        <taxon>Flavobacteriales</taxon>
        <taxon>Crocinitomicaceae</taxon>
        <taxon>Wandonia</taxon>
    </lineage>
</organism>